<dbReference type="InterPro" id="IPR002068">
    <property type="entry name" value="A-crystallin/Hsp20_dom"/>
</dbReference>
<dbReference type="GO" id="GO:0009408">
    <property type="term" value="P:response to heat"/>
    <property type="evidence" value="ECO:0007669"/>
    <property type="project" value="TreeGrafter"/>
</dbReference>
<dbReference type="PRINTS" id="PR00299">
    <property type="entry name" value="ACRYSTALLIN"/>
</dbReference>
<reference evidence="6" key="2">
    <citation type="journal article" date="2016" name="Sci. Rep.">
        <title>Dictyocaulus viviparus genome, variome and transcriptome elucidate lungworm biology and support future intervention.</title>
        <authorList>
            <person name="McNulty S.N."/>
            <person name="Strube C."/>
            <person name="Rosa B.A."/>
            <person name="Martin J.C."/>
            <person name="Tyagi R."/>
            <person name="Choi Y.J."/>
            <person name="Wang Q."/>
            <person name="Hallsworth Pepin K."/>
            <person name="Zhang X."/>
            <person name="Ozersky P."/>
            <person name="Wilson R.K."/>
            <person name="Sternberg P.W."/>
            <person name="Gasser R.B."/>
            <person name="Mitreva M."/>
        </authorList>
    </citation>
    <scope>NUCLEOTIDE SEQUENCE [LARGE SCALE GENOMIC DNA]</scope>
    <source>
        <strain evidence="6">HannoverDv2000</strain>
    </source>
</reference>
<dbReference type="GO" id="GO:0005737">
    <property type="term" value="C:cytoplasm"/>
    <property type="evidence" value="ECO:0007669"/>
    <property type="project" value="TreeGrafter"/>
</dbReference>
<dbReference type="InterPro" id="IPR001436">
    <property type="entry name" value="Alpha-crystallin/sHSP_animal"/>
</dbReference>
<dbReference type="OrthoDB" id="1431247at2759"/>
<evidence type="ECO:0000259" key="4">
    <source>
        <dbReference type="PROSITE" id="PS01031"/>
    </source>
</evidence>
<proteinExistence type="inferred from homology"/>
<evidence type="ECO:0000256" key="3">
    <source>
        <dbReference type="SAM" id="MobiDB-lite"/>
    </source>
</evidence>
<dbReference type="Pfam" id="PF00011">
    <property type="entry name" value="HSP20"/>
    <property type="match status" value="1"/>
</dbReference>
<protein>
    <submittedName>
        <fullName evidence="5">Hsp20/alpha crystallin family protein</fullName>
    </submittedName>
</protein>
<evidence type="ECO:0000256" key="1">
    <source>
        <dbReference type="PROSITE-ProRule" id="PRU00285"/>
    </source>
</evidence>
<feature type="region of interest" description="Disordered" evidence="3">
    <location>
        <begin position="185"/>
        <end position="205"/>
    </location>
</feature>
<dbReference type="GO" id="GO:0005634">
    <property type="term" value="C:nucleus"/>
    <property type="evidence" value="ECO:0007669"/>
    <property type="project" value="TreeGrafter"/>
</dbReference>
<dbReference type="Proteomes" id="UP000053766">
    <property type="component" value="Unassembled WGS sequence"/>
</dbReference>
<dbReference type="STRING" id="29172.A0A0D8XET5"/>
<reference evidence="5 6" key="1">
    <citation type="submission" date="2013-11" db="EMBL/GenBank/DDBJ databases">
        <title>Draft genome of the bovine lungworm Dictyocaulus viviparus.</title>
        <authorList>
            <person name="Mitreva M."/>
        </authorList>
    </citation>
    <scope>NUCLEOTIDE SEQUENCE [LARGE SCALE GENOMIC DNA]</scope>
    <source>
        <strain evidence="5 6">HannoverDv2000</strain>
    </source>
</reference>
<sequence length="205" mass="23900">MRPFFDLFPRLPAPITYKDFDNYGQCVDFRPPIVVPSLWFLLFPAVAKQFVMALWPESRFGHPLRDFVKELENFSRGTDWFGLEMQQMYRTTDQIVLNRANQSHEIANDDKKFAVDLDVSHFKPEELKVHIEGRILTVEGKQEENTDHGYMERAFVRKWALPDDCDMDAIHTQLNDVGHLSIEAPKTGKHTNRRTLSINAPPKKK</sequence>
<gene>
    <name evidence="5" type="ORF">DICVIV_11766</name>
</gene>
<evidence type="ECO:0000313" key="6">
    <source>
        <dbReference type="Proteomes" id="UP000053766"/>
    </source>
</evidence>
<dbReference type="GO" id="GO:0042026">
    <property type="term" value="P:protein refolding"/>
    <property type="evidence" value="ECO:0007669"/>
    <property type="project" value="TreeGrafter"/>
</dbReference>
<dbReference type="PROSITE" id="PS01031">
    <property type="entry name" value="SHSP"/>
    <property type="match status" value="1"/>
</dbReference>
<accession>A0A0D8XET5</accession>
<dbReference type="EMBL" id="KN716690">
    <property type="protein sequence ID" value="KJH42242.1"/>
    <property type="molecule type" value="Genomic_DNA"/>
</dbReference>
<dbReference type="InterPro" id="IPR008978">
    <property type="entry name" value="HSP20-like_chaperone"/>
</dbReference>
<dbReference type="CDD" id="cd06526">
    <property type="entry name" value="metazoan_ACD"/>
    <property type="match status" value="1"/>
</dbReference>
<dbReference type="GO" id="GO:0051082">
    <property type="term" value="F:unfolded protein binding"/>
    <property type="evidence" value="ECO:0007669"/>
    <property type="project" value="TreeGrafter"/>
</dbReference>
<organism evidence="5 6">
    <name type="scientific">Dictyocaulus viviparus</name>
    <name type="common">Bovine lungworm</name>
    <dbReference type="NCBI Taxonomy" id="29172"/>
    <lineage>
        <taxon>Eukaryota</taxon>
        <taxon>Metazoa</taxon>
        <taxon>Ecdysozoa</taxon>
        <taxon>Nematoda</taxon>
        <taxon>Chromadorea</taxon>
        <taxon>Rhabditida</taxon>
        <taxon>Rhabditina</taxon>
        <taxon>Rhabditomorpha</taxon>
        <taxon>Strongyloidea</taxon>
        <taxon>Metastrongylidae</taxon>
        <taxon>Dictyocaulus</taxon>
    </lineage>
</organism>
<name>A0A0D8XET5_DICVI</name>
<dbReference type="PANTHER" id="PTHR45640">
    <property type="entry name" value="HEAT SHOCK PROTEIN HSP-12.2-RELATED"/>
    <property type="match status" value="1"/>
</dbReference>
<evidence type="ECO:0000256" key="2">
    <source>
        <dbReference type="RuleBase" id="RU003616"/>
    </source>
</evidence>
<dbReference type="GO" id="GO:0036498">
    <property type="term" value="P:IRE1-mediated unfolded protein response"/>
    <property type="evidence" value="ECO:0007669"/>
    <property type="project" value="TreeGrafter"/>
</dbReference>
<dbReference type="PANTHER" id="PTHR45640:SF32">
    <property type="entry name" value="STRESS-INDUCED PROTEIN 1"/>
    <property type="match status" value="1"/>
</dbReference>
<dbReference type="AlphaFoldDB" id="A0A0D8XET5"/>
<keyword evidence="6" id="KW-1185">Reference proteome</keyword>
<comment type="similarity">
    <text evidence="1 2">Belongs to the small heat shock protein (HSP20) family.</text>
</comment>
<dbReference type="Gene3D" id="2.60.40.790">
    <property type="match status" value="1"/>
</dbReference>
<feature type="domain" description="SHSP" evidence="4">
    <location>
        <begin position="95"/>
        <end position="201"/>
    </location>
</feature>
<dbReference type="SUPFAM" id="SSF49764">
    <property type="entry name" value="HSP20-like chaperones"/>
    <property type="match status" value="1"/>
</dbReference>
<evidence type="ECO:0000313" key="5">
    <source>
        <dbReference type="EMBL" id="KJH42242.1"/>
    </source>
</evidence>